<dbReference type="PROSITE" id="PS51257">
    <property type="entry name" value="PROKAR_LIPOPROTEIN"/>
    <property type="match status" value="1"/>
</dbReference>
<evidence type="ECO:0000313" key="2">
    <source>
        <dbReference type="Proteomes" id="UP000037688"/>
    </source>
</evidence>
<proteinExistence type="predicted"/>
<keyword evidence="2" id="KW-1185">Reference proteome</keyword>
<organism evidence="1 2">
    <name type="scientific">Paenibacillus xylanivorans</name>
    <dbReference type="NCBI Taxonomy" id="1705561"/>
    <lineage>
        <taxon>Bacteria</taxon>
        <taxon>Bacillati</taxon>
        <taxon>Bacillota</taxon>
        <taxon>Bacilli</taxon>
        <taxon>Bacillales</taxon>
        <taxon>Paenibacillaceae</taxon>
        <taxon>Paenibacillus</taxon>
    </lineage>
</organism>
<dbReference type="RefSeq" id="WP_053782503.1">
    <property type="nucleotide sequence ID" value="NZ_LITU01000070.1"/>
</dbReference>
<dbReference type="Proteomes" id="UP000037688">
    <property type="component" value="Unassembled WGS sequence"/>
</dbReference>
<name>A0A0N0C3G4_9BACL</name>
<comment type="caution">
    <text evidence="1">The sequence shown here is derived from an EMBL/GenBank/DDBJ whole genome shotgun (WGS) entry which is preliminary data.</text>
</comment>
<sequence>MTQLRVVCWLFAITLTVGLLGCSPPFSNSDDDKLDVLSQDRIQELREEYPLSPQSLVTPWMKKVTFKEIMDFADAVVVAEVVSVLPNFSMVLTTEPDTPERKMAEKQETTGMTPYEAEFISYEVKVQEVITGGDVAKETFLFYNAAFAGIEPKLKPGQRIVTAIKKGVEAEQRGGYSFSRYGTYYIVDGDYILSAYEGFSNKALEFTKQTNGIRLEKFVKRVRSLAHE</sequence>
<gene>
    <name evidence="1" type="ORF">AMS66_20200</name>
</gene>
<dbReference type="OrthoDB" id="2628475at2"/>
<dbReference type="EMBL" id="LITU01000070">
    <property type="protein sequence ID" value="KOY14325.1"/>
    <property type="molecule type" value="Genomic_DNA"/>
</dbReference>
<protein>
    <recommendedName>
        <fullName evidence="3">Lipoprotein</fullName>
    </recommendedName>
</protein>
<evidence type="ECO:0008006" key="3">
    <source>
        <dbReference type="Google" id="ProtNLM"/>
    </source>
</evidence>
<evidence type="ECO:0000313" key="1">
    <source>
        <dbReference type="EMBL" id="KOY14325.1"/>
    </source>
</evidence>
<reference evidence="1 2" key="1">
    <citation type="submission" date="2015-08" db="EMBL/GenBank/DDBJ databases">
        <title>Draft genome sequence of cellulolytic and xylanolytic Paenibacillus sp. A59, isolated from a decaying forest soil from Patagonia, Argentina.</title>
        <authorList>
            <person name="Ghio S."/>
            <person name="Caceres A.M."/>
            <person name="Talia P."/>
            <person name="Grasso D."/>
            <person name="Campos E."/>
        </authorList>
    </citation>
    <scope>NUCLEOTIDE SEQUENCE [LARGE SCALE GENOMIC DNA]</scope>
    <source>
        <strain evidence="1 2">A59</strain>
    </source>
</reference>
<dbReference type="PATRIC" id="fig|1705561.3.peg.4208"/>
<dbReference type="AlphaFoldDB" id="A0A0N0C3G4"/>
<accession>A0A0N0C3G4</accession>